<feature type="domain" description="TraG P-loop" evidence="1">
    <location>
        <begin position="464"/>
        <end position="752"/>
    </location>
</feature>
<evidence type="ECO:0000259" key="1">
    <source>
        <dbReference type="Pfam" id="PF19044"/>
    </source>
</evidence>
<dbReference type="PANTHER" id="PTHR30121">
    <property type="entry name" value="UNCHARACTERIZED PROTEIN YJGR-RELATED"/>
    <property type="match status" value="1"/>
</dbReference>
<reference evidence="2 3" key="1">
    <citation type="submission" date="2016-11" db="EMBL/GenBank/DDBJ databases">
        <authorList>
            <person name="Jaros S."/>
            <person name="Januszkiewicz K."/>
            <person name="Wedrychowicz H."/>
        </authorList>
    </citation>
    <scope>NUCLEOTIDE SEQUENCE [LARGE SCALE GENOMIC DNA]</scope>
    <source>
        <strain evidence="2 3">Y1</strain>
    </source>
</reference>
<accession>A0A1M7HU78</accession>
<evidence type="ECO:0000313" key="2">
    <source>
        <dbReference type="EMBL" id="SHM32010.1"/>
    </source>
</evidence>
<dbReference type="InterPro" id="IPR043964">
    <property type="entry name" value="P-loop_TraG"/>
</dbReference>
<dbReference type="PANTHER" id="PTHR30121:SF6">
    <property type="entry name" value="SLR6007 PROTEIN"/>
    <property type="match status" value="1"/>
</dbReference>
<organism evidence="2 3">
    <name type="scientific">Ruminococcus flavefaciens</name>
    <dbReference type="NCBI Taxonomy" id="1265"/>
    <lineage>
        <taxon>Bacteria</taxon>
        <taxon>Bacillati</taxon>
        <taxon>Bacillota</taxon>
        <taxon>Clostridia</taxon>
        <taxon>Eubacteriales</taxon>
        <taxon>Oscillospiraceae</taxon>
        <taxon>Ruminococcus</taxon>
    </lineage>
</organism>
<dbReference type="Proteomes" id="UP000184394">
    <property type="component" value="Unassembled WGS sequence"/>
</dbReference>
<dbReference type="OrthoDB" id="9804380at2"/>
<dbReference type="Gene3D" id="1.10.8.730">
    <property type="match status" value="1"/>
</dbReference>
<dbReference type="InterPro" id="IPR027417">
    <property type="entry name" value="P-loop_NTPase"/>
</dbReference>
<dbReference type="SUPFAM" id="SSF52540">
    <property type="entry name" value="P-loop containing nucleoside triphosphate hydrolases"/>
    <property type="match status" value="1"/>
</dbReference>
<dbReference type="RefSeq" id="WP_072949174.1">
    <property type="nucleotide sequence ID" value="NZ_FRCT01000003.1"/>
</dbReference>
<sequence length="813" mass="92757">MGFRKKDAKISDNKSKSAVIMGKPASQLTKEDKKLLSARMAEIKKENGSNATVQNTIPFLCMFRDGVCQVSENFYSLTVQFYDANYSIAEFDEQNNIFSKYCDIINLFDNTIKFQLTFENQNRSKDKLIKTIQIPEQDDDFNDIRSEYSKMLTDKLMTGSNGQSARKFLTFGIESTSYKAARAKLMSIKNDVIKGFKAFGVEAEMLDGKARLEAMYYALNPYRSQHFIFDWDSMLHAGMDTKDFIAPPSLKFNKQDFEIGNAYGAVWGLNILAGELSDEILKDFLEMQNLFCVNIHVEPLDQIDALKFVKKKLTAVEAMKVDEQKKASQAGYDTDILPPAIKMYIEDIDKLLADLNSKNERLFHISISIRAYAKSKKALKLQAEMLKRICQKNNCTMFPYDYRQEQTLVSTLPICYNAVPVSREMHTSGIAIFVPFTTKELFQDGQATYYGVNTLSGNMIRANRSRLKNPNGLILGTPGAGKSFSVKREILDCFLTTTDDIIICDPEGEYFPLVSALHGQLIRIASNSEQHINPMDVTIDDYLMSNPMEVIADKSDFLISLCEIIVGGRYGLTAEERSVIDKCVQRIYKNFIENQPSVEKMPLLSDLQHELKAEGDVALRVANSLEMFVNGSQNLFNHRTNIDMTNRIICFDIKELGNQLKKVGMLIVQDTVWNRVSANREKKKITRYYIDEFHLLLKEEQTAKYSAEIWKRFRKWGGVPTGITQNVKDLLQSQEVENIFDNSDFVYMLNQASGDRDILAEKLHISKEQMKFVTNSGPGEGLIRYDKVLLPFTDKFPADTQMFRLMTTRPQDQ</sequence>
<dbReference type="EMBL" id="FRCT01000003">
    <property type="protein sequence ID" value="SHM32010.1"/>
    <property type="molecule type" value="Genomic_DNA"/>
</dbReference>
<dbReference type="Pfam" id="PF19044">
    <property type="entry name" value="P-loop_TraG"/>
    <property type="match status" value="1"/>
</dbReference>
<evidence type="ECO:0000313" key="3">
    <source>
        <dbReference type="Proteomes" id="UP000184394"/>
    </source>
</evidence>
<dbReference type="AlphaFoldDB" id="A0A1M7HU78"/>
<dbReference type="Gene3D" id="3.40.50.300">
    <property type="entry name" value="P-loop containing nucleotide triphosphate hydrolases"/>
    <property type="match status" value="1"/>
</dbReference>
<protein>
    <submittedName>
        <fullName evidence="2">Type IV secretory pathway, VirB4 component</fullName>
    </submittedName>
</protein>
<name>A0A1M7HU78_RUMFL</name>
<proteinExistence type="predicted"/>
<gene>
    <name evidence="2" type="ORF">SAMN04487860_10397</name>
</gene>
<dbReference type="NCBIfam" id="NF045971">
    <property type="entry name" value="conju_CD1110"/>
    <property type="match status" value="1"/>
</dbReference>
<dbReference type="InterPro" id="IPR051162">
    <property type="entry name" value="T4SS_component"/>
</dbReference>